<evidence type="ECO:0000313" key="4">
    <source>
        <dbReference type="EMBL" id="KAE9311093.1"/>
    </source>
</evidence>
<sequence length="381" mass="42985">MEQQQPTTSSATSSKWSASQKPGSKRAVPPPTSDDYSSWTVDQLKLECTARKLCVAKNTKKEERVSILTAYDQSKGGVALLLSKQRLGKRSDNGNDLAEARRTRHCVFRLINVLFSHEFFERFISSGDQLTRKELDEGGSRFWEEVAAAFNIANAIYDSLISDDSLFDGIQPDQITVHSAAKLKSMWKEVHAAFAQAEARNKLSGAHADFWNFCKGDKSIMYLHLWCNLRNAGREFCAAGVYEENEDDSTKECSSAQATPQKNRKRHKGQTSEDSISSLAEVLTKLAEISTKTELIAEKTALARVQRARIERDDKNERLAAIDGILVRHRRALEAIEEQIHGRNMKGMPIAGLREEKERLRRRIEVLQEKTEKLEEEIIGS</sequence>
<name>A0A6A3JQ16_9STRA</name>
<feature type="compositionally biased region" description="Low complexity" evidence="2">
    <location>
        <begin position="1"/>
        <end position="19"/>
    </location>
</feature>
<dbReference type="EMBL" id="QXFT01001753">
    <property type="protein sequence ID" value="KAE9311093.1"/>
    <property type="molecule type" value="Genomic_DNA"/>
</dbReference>
<keyword evidence="5" id="KW-1185">Reference proteome</keyword>
<evidence type="ECO:0000313" key="3">
    <source>
        <dbReference type="EMBL" id="KAE8995557.1"/>
    </source>
</evidence>
<dbReference type="OrthoDB" id="128904at2759"/>
<proteinExistence type="predicted"/>
<dbReference type="EMBL" id="QXFU01001785">
    <property type="protein sequence ID" value="KAE8995557.1"/>
    <property type="molecule type" value="Genomic_DNA"/>
</dbReference>
<dbReference type="Proteomes" id="UP000434957">
    <property type="component" value="Unassembled WGS sequence"/>
</dbReference>
<evidence type="ECO:0000256" key="2">
    <source>
        <dbReference type="SAM" id="MobiDB-lite"/>
    </source>
</evidence>
<gene>
    <name evidence="3" type="ORF">PR002_g19582</name>
    <name evidence="4" type="ORF">PR003_g20101</name>
</gene>
<reference evidence="3 6" key="1">
    <citation type="submission" date="2018-09" db="EMBL/GenBank/DDBJ databases">
        <title>Genomic investigation of the strawberry pathogen Phytophthora fragariae indicates pathogenicity is determined by transcriptional variation in three key races.</title>
        <authorList>
            <person name="Adams T.M."/>
            <person name="Armitage A.D."/>
            <person name="Sobczyk M.K."/>
            <person name="Bates H.J."/>
            <person name="Dunwell J.M."/>
            <person name="Nellist C.F."/>
            <person name="Harrison R.J."/>
        </authorList>
    </citation>
    <scope>NUCLEOTIDE SEQUENCE [LARGE SCALE GENOMIC DNA]</scope>
    <source>
        <strain evidence="3 6">SCRP324</strain>
        <strain evidence="4 5">SCRP333</strain>
    </source>
</reference>
<dbReference type="AlphaFoldDB" id="A0A6A3JQ16"/>
<feature type="compositionally biased region" description="Polar residues" evidence="2">
    <location>
        <begin position="252"/>
        <end position="261"/>
    </location>
</feature>
<evidence type="ECO:0000256" key="1">
    <source>
        <dbReference type="SAM" id="Coils"/>
    </source>
</evidence>
<evidence type="ECO:0000313" key="5">
    <source>
        <dbReference type="Proteomes" id="UP000434957"/>
    </source>
</evidence>
<accession>A0A6A3JQ16</accession>
<comment type="caution">
    <text evidence="3">The sequence shown here is derived from an EMBL/GenBank/DDBJ whole genome shotgun (WGS) entry which is preliminary data.</text>
</comment>
<dbReference type="InterPro" id="IPR036361">
    <property type="entry name" value="SAP_dom_sf"/>
</dbReference>
<keyword evidence="1" id="KW-0175">Coiled coil</keyword>
<protein>
    <submittedName>
        <fullName evidence="3">Uncharacterized protein</fullName>
    </submittedName>
</protein>
<feature type="region of interest" description="Disordered" evidence="2">
    <location>
        <begin position="1"/>
        <end position="38"/>
    </location>
</feature>
<evidence type="ECO:0000313" key="6">
    <source>
        <dbReference type="Proteomes" id="UP000435112"/>
    </source>
</evidence>
<organism evidence="3 6">
    <name type="scientific">Phytophthora rubi</name>
    <dbReference type="NCBI Taxonomy" id="129364"/>
    <lineage>
        <taxon>Eukaryota</taxon>
        <taxon>Sar</taxon>
        <taxon>Stramenopiles</taxon>
        <taxon>Oomycota</taxon>
        <taxon>Peronosporomycetes</taxon>
        <taxon>Peronosporales</taxon>
        <taxon>Peronosporaceae</taxon>
        <taxon>Phytophthora</taxon>
    </lineage>
</organism>
<feature type="coiled-coil region" evidence="1">
    <location>
        <begin position="350"/>
        <end position="377"/>
    </location>
</feature>
<dbReference type="Proteomes" id="UP000435112">
    <property type="component" value="Unassembled WGS sequence"/>
</dbReference>
<dbReference type="Gene3D" id="1.10.720.30">
    <property type="entry name" value="SAP domain"/>
    <property type="match status" value="1"/>
</dbReference>
<feature type="region of interest" description="Disordered" evidence="2">
    <location>
        <begin position="248"/>
        <end position="274"/>
    </location>
</feature>